<reference evidence="1" key="2">
    <citation type="submission" date="2021-08" db="EMBL/GenBank/DDBJ databases">
        <authorList>
            <person name="Tani A."/>
            <person name="Ola A."/>
            <person name="Ogura Y."/>
            <person name="Katsura K."/>
            <person name="Hayashi T."/>
        </authorList>
    </citation>
    <scope>NUCLEOTIDE SEQUENCE</scope>
    <source>
        <strain evidence="1">DSM 17168</strain>
    </source>
</reference>
<name>A0ABQ4S9Y2_9HYPH</name>
<keyword evidence="2" id="KW-1185">Reference proteome</keyword>
<proteinExistence type="predicted"/>
<dbReference type="RefSeq" id="WP_238234168.1">
    <property type="nucleotide sequence ID" value="NZ_BPQQ01000012.1"/>
</dbReference>
<reference evidence="1" key="1">
    <citation type="journal article" date="2021" name="Front. Microbiol.">
        <title>Comprehensive Comparative Genomics and Phenotyping of Methylobacterium Species.</title>
        <authorList>
            <person name="Alessa O."/>
            <person name="Ogura Y."/>
            <person name="Fujitani Y."/>
            <person name="Takami H."/>
            <person name="Hayashi T."/>
            <person name="Sahin N."/>
            <person name="Tani A."/>
        </authorList>
    </citation>
    <scope>NUCLEOTIDE SEQUENCE</scope>
    <source>
        <strain evidence="1">DSM 17168</strain>
    </source>
</reference>
<organism evidence="1 2">
    <name type="scientific">Methylobacterium isbiliense</name>
    <dbReference type="NCBI Taxonomy" id="315478"/>
    <lineage>
        <taxon>Bacteria</taxon>
        <taxon>Pseudomonadati</taxon>
        <taxon>Pseudomonadota</taxon>
        <taxon>Alphaproteobacteria</taxon>
        <taxon>Hyphomicrobiales</taxon>
        <taxon>Methylobacteriaceae</taxon>
        <taxon>Methylobacterium</taxon>
    </lineage>
</organism>
<accession>A0ABQ4S9Y2</accession>
<dbReference type="EMBL" id="BPQQ01000012">
    <property type="protein sequence ID" value="GJD99280.1"/>
    <property type="molecule type" value="Genomic_DNA"/>
</dbReference>
<dbReference type="Proteomes" id="UP001055153">
    <property type="component" value="Unassembled WGS sequence"/>
</dbReference>
<protein>
    <submittedName>
        <fullName evidence="1">Uncharacterized protein</fullName>
    </submittedName>
</protein>
<gene>
    <name evidence="1" type="ORF">GMJLKIPL_1196</name>
</gene>
<comment type="caution">
    <text evidence="1">The sequence shown here is derived from an EMBL/GenBank/DDBJ whole genome shotgun (WGS) entry which is preliminary data.</text>
</comment>
<sequence>MSFEWWVHVLERKDVRQGSAVTLSAQEREMLTMMIEDLERRTADMVTLMSGPQLAPVD</sequence>
<evidence type="ECO:0000313" key="1">
    <source>
        <dbReference type="EMBL" id="GJD99280.1"/>
    </source>
</evidence>
<evidence type="ECO:0000313" key="2">
    <source>
        <dbReference type="Proteomes" id="UP001055153"/>
    </source>
</evidence>